<proteinExistence type="predicted"/>
<keyword evidence="2" id="KW-1185">Reference proteome</keyword>
<dbReference type="EMBL" id="PPXD01000007">
    <property type="protein sequence ID" value="POH67626.1"/>
    <property type="molecule type" value="Genomic_DNA"/>
</dbReference>
<organism evidence="1 2">
    <name type="scientific">Cryobacterium zongtaii</name>
    <dbReference type="NCBI Taxonomy" id="1259217"/>
    <lineage>
        <taxon>Bacteria</taxon>
        <taxon>Bacillati</taxon>
        <taxon>Actinomycetota</taxon>
        <taxon>Actinomycetes</taxon>
        <taxon>Micrococcales</taxon>
        <taxon>Microbacteriaceae</taxon>
        <taxon>Cryobacterium</taxon>
    </lineage>
</organism>
<evidence type="ECO:0000313" key="1">
    <source>
        <dbReference type="EMBL" id="POH67626.1"/>
    </source>
</evidence>
<comment type="caution">
    <text evidence="1">The sequence shown here is derived from an EMBL/GenBank/DDBJ whole genome shotgun (WGS) entry which is preliminary data.</text>
</comment>
<dbReference type="AlphaFoldDB" id="A0A2S3ZJ56"/>
<sequence length="357" mass="38589">MLRVQAFSGGTHTAVNFGPAGEPHFLDRVAEDIAEQKRNRVLDEAARAADTGTAHAVDEETGETVYIASDDVVESPDDATLPANIAAKPPAVVRVDETWRLRSGLLMQIQYGIVGDHNRAVDPQGMRADADLTGLATTRPYRALLITPEDGTVGFLAVEVISRSHAGGDLPRRLHNAAHGHNLKLRVQGPVADAAAVRDLVRRGRVKEVELIKTIVTSDAGTPTTRRVKLTFPIAVGASEAKRILSRVTGWLPDSSGQGVTEPIDAAEEAAALAAILWHDAESLAFDTARVHVKSEISDRRLQPLDKTEGFIYELGDVELDNEKFVREVAAVAQGLFYSTGMEMEPDWSDWLDGVPS</sequence>
<accession>A0A2S3ZJ56</accession>
<dbReference type="Proteomes" id="UP000237340">
    <property type="component" value="Unassembled WGS sequence"/>
</dbReference>
<gene>
    <name evidence="1" type="ORF">C3B61_06950</name>
</gene>
<reference evidence="1 2" key="1">
    <citation type="submission" date="2018-01" db="EMBL/GenBank/DDBJ databases">
        <title>Cryobacterium sp. nov., from glaciers in China.</title>
        <authorList>
            <person name="Liu Q."/>
            <person name="Xin Y.-H."/>
        </authorList>
    </citation>
    <scope>NUCLEOTIDE SEQUENCE [LARGE SCALE GENOMIC DNA]</scope>
    <source>
        <strain evidence="1 2">TMN-42</strain>
    </source>
</reference>
<evidence type="ECO:0000313" key="2">
    <source>
        <dbReference type="Proteomes" id="UP000237340"/>
    </source>
</evidence>
<name>A0A2S3ZJ56_9MICO</name>
<protein>
    <submittedName>
        <fullName evidence="1">Uncharacterized protein</fullName>
    </submittedName>
</protein>